<organism evidence="3 4">
    <name type="scientific">Sphenostylis stenocarpa</name>
    <dbReference type="NCBI Taxonomy" id="92480"/>
    <lineage>
        <taxon>Eukaryota</taxon>
        <taxon>Viridiplantae</taxon>
        <taxon>Streptophyta</taxon>
        <taxon>Embryophyta</taxon>
        <taxon>Tracheophyta</taxon>
        <taxon>Spermatophyta</taxon>
        <taxon>Magnoliopsida</taxon>
        <taxon>eudicotyledons</taxon>
        <taxon>Gunneridae</taxon>
        <taxon>Pentapetalae</taxon>
        <taxon>rosids</taxon>
        <taxon>fabids</taxon>
        <taxon>Fabales</taxon>
        <taxon>Fabaceae</taxon>
        <taxon>Papilionoideae</taxon>
        <taxon>50 kb inversion clade</taxon>
        <taxon>NPAAA clade</taxon>
        <taxon>indigoferoid/millettioid clade</taxon>
        <taxon>Phaseoleae</taxon>
        <taxon>Sphenostylis</taxon>
    </lineage>
</organism>
<evidence type="ECO:0000313" key="4">
    <source>
        <dbReference type="Proteomes" id="UP001189624"/>
    </source>
</evidence>
<dbReference type="PANTHER" id="PTHR33270:SF46">
    <property type="match status" value="1"/>
</dbReference>
<name>A0AA87B9T7_9FABA</name>
<dbReference type="AlphaFoldDB" id="A0AA87B9T7"/>
<reference evidence="3" key="1">
    <citation type="submission" date="2023-10" db="EMBL/GenBank/DDBJ databases">
        <authorList>
            <person name="Domelevo Entfellner J.-B."/>
        </authorList>
    </citation>
    <scope>NUCLEOTIDE SEQUENCE</scope>
</reference>
<dbReference type="PANTHER" id="PTHR33270">
    <property type="entry name" value="BNAC05G50380D PROTEIN"/>
    <property type="match status" value="1"/>
</dbReference>
<keyword evidence="4" id="KW-1185">Reference proteome</keyword>
<evidence type="ECO:0000256" key="1">
    <source>
        <dbReference type="SAM" id="MobiDB-lite"/>
    </source>
</evidence>
<feature type="compositionally biased region" description="Low complexity" evidence="1">
    <location>
        <begin position="108"/>
        <end position="124"/>
    </location>
</feature>
<accession>A0AA87B9T7</accession>
<dbReference type="Proteomes" id="UP001189624">
    <property type="component" value="Chromosome 11"/>
</dbReference>
<evidence type="ECO:0000259" key="2">
    <source>
        <dbReference type="Pfam" id="PF23156"/>
    </source>
</evidence>
<gene>
    <name evidence="3" type="ORF">AYBTSS11_LOCUS31399</name>
</gene>
<protein>
    <recommendedName>
        <fullName evidence="2">DUF7054 domain-containing protein</fullName>
    </recommendedName>
</protein>
<sequence length="281" mass="30764">MTHHEHHQFAILSTQALDVPVNPPHPWSLILSLSLRSRANGVWPQSIKSTHFPIGASQSHRAEALFHNSASLATDIVVTADLTTMQNSKNHRNGQAEPNRRGRLTKKSSSFHSHSSVAATTSGASIRRPMTLPDLLLDRNRVAAAAVEVVPRQPPKLLLKVTIMGSLGPVQVVMTPESAVGDLVAAAVSQYVKEGRRPILPSSDPSHFDLHYSQFTLESLDREQKLRNIGSRNFFLCPRKFGDGREGEGGSTTPFASCSREADKTTKGGAFGWLRFMDFSL</sequence>
<dbReference type="InterPro" id="IPR040358">
    <property type="entry name" value="At4g22758-like"/>
</dbReference>
<dbReference type="InterPro" id="IPR055482">
    <property type="entry name" value="DUF7054"/>
</dbReference>
<dbReference type="Gramene" id="rna-AYBTSS11_LOCUS31399">
    <property type="protein sequence ID" value="CAJ1979187.1"/>
    <property type="gene ID" value="gene-AYBTSS11_LOCUS31399"/>
</dbReference>
<feature type="domain" description="DUF7054" evidence="2">
    <location>
        <begin position="154"/>
        <end position="237"/>
    </location>
</feature>
<dbReference type="Pfam" id="PF23156">
    <property type="entry name" value="DUF7054"/>
    <property type="match status" value="1"/>
</dbReference>
<feature type="region of interest" description="Disordered" evidence="1">
    <location>
        <begin position="84"/>
        <end position="124"/>
    </location>
</feature>
<evidence type="ECO:0000313" key="3">
    <source>
        <dbReference type="EMBL" id="CAJ1979187.1"/>
    </source>
</evidence>
<dbReference type="EMBL" id="OY731408">
    <property type="protein sequence ID" value="CAJ1979187.1"/>
    <property type="molecule type" value="Genomic_DNA"/>
</dbReference>
<proteinExistence type="predicted"/>